<dbReference type="Proteomes" id="UP000256838">
    <property type="component" value="Unassembled WGS sequence"/>
</dbReference>
<comment type="caution">
    <text evidence="2">The sequence shown here is derived from an EMBL/GenBank/DDBJ whole genome shotgun (WGS) entry which is preliminary data.</text>
</comment>
<dbReference type="EMBL" id="QRGA01000021">
    <property type="protein sequence ID" value="RDU95249.1"/>
    <property type="molecule type" value="Genomic_DNA"/>
</dbReference>
<reference evidence="2 3" key="1">
    <citation type="submission" date="2018-08" db="EMBL/GenBank/DDBJ databases">
        <title>Paraburkholderia sp. DHOM06 isolated from forest soil.</title>
        <authorList>
            <person name="Gao Z.-H."/>
            <person name="Qiu L.-H."/>
        </authorList>
    </citation>
    <scope>NUCLEOTIDE SEQUENCE [LARGE SCALE GENOMIC DNA]</scope>
    <source>
        <strain evidence="2 3">DHOM06</strain>
    </source>
</reference>
<accession>A0A3D8JQ70</accession>
<evidence type="ECO:0000256" key="1">
    <source>
        <dbReference type="SAM" id="MobiDB-lite"/>
    </source>
</evidence>
<dbReference type="AlphaFoldDB" id="A0A3D8JQ70"/>
<proteinExistence type="predicted"/>
<name>A0A3D8JQ70_9BURK</name>
<organism evidence="2 3">
    <name type="scientific">Trinickia dinghuensis</name>
    <dbReference type="NCBI Taxonomy" id="2291023"/>
    <lineage>
        <taxon>Bacteria</taxon>
        <taxon>Pseudomonadati</taxon>
        <taxon>Pseudomonadota</taxon>
        <taxon>Betaproteobacteria</taxon>
        <taxon>Burkholderiales</taxon>
        <taxon>Burkholderiaceae</taxon>
        <taxon>Trinickia</taxon>
    </lineage>
</organism>
<sequence length="119" mass="13381">MKNEPMPVKTSDQEERRAASSSANATDYLRGVRRITVSEVVRNAIARIATVVQNVFLLFLAIMDYENRWSLALLVGGQEADVDAGRVRELVRKLVNDVVRSLQIRKRIGIGRDIGAPRY</sequence>
<protein>
    <submittedName>
        <fullName evidence="2">Uncharacterized protein</fullName>
    </submittedName>
</protein>
<evidence type="ECO:0000313" key="2">
    <source>
        <dbReference type="EMBL" id="RDU95249.1"/>
    </source>
</evidence>
<gene>
    <name evidence="2" type="ORF">DWV00_30150</name>
</gene>
<keyword evidence="3" id="KW-1185">Reference proteome</keyword>
<evidence type="ECO:0000313" key="3">
    <source>
        <dbReference type="Proteomes" id="UP000256838"/>
    </source>
</evidence>
<feature type="region of interest" description="Disordered" evidence="1">
    <location>
        <begin position="1"/>
        <end position="22"/>
    </location>
</feature>